<accession>A0A5N5PQU3</accession>
<evidence type="ECO:0000256" key="2">
    <source>
        <dbReference type="ARBA" id="ARBA00022729"/>
    </source>
</evidence>
<dbReference type="GO" id="GO:0050863">
    <property type="term" value="P:regulation of T cell activation"/>
    <property type="evidence" value="ECO:0007669"/>
    <property type="project" value="UniProtKB-ARBA"/>
</dbReference>
<evidence type="ECO:0000256" key="1">
    <source>
        <dbReference type="ARBA" id="ARBA00004370"/>
    </source>
</evidence>
<protein>
    <recommendedName>
        <fullName evidence="8">Ig-like domain-containing protein</fullName>
    </recommendedName>
</protein>
<dbReference type="PANTHER" id="PTHR24100:SF145">
    <property type="entry name" value="CD276 ANTIGEN"/>
    <property type="match status" value="1"/>
</dbReference>
<dbReference type="GO" id="GO:0009897">
    <property type="term" value="C:external side of plasma membrane"/>
    <property type="evidence" value="ECO:0007669"/>
    <property type="project" value="TreeGrafter"/>
</dbReference>
<reference evidence="9 10" key="1">
    <citation type="submission" date="2019-06" db="EMBL/GenBank/DDBJ databases">
        <title>A chromosome-scale genome assembly of the striped catfish, Pangasianodon hypophthalmus.</title>
        <authorList>
            <person name="Wen M."/>
            <person name="Zahm M."/>
            <person name="Roques C."/>
            <person name="Cabau C."/>
            <person name="Klopp C."/>
            <person name="Donnadieu C."/>
            <person name="Jouanno E."/>
            <person name="Avarre J.-C."/>
            <person name="Campet M."/>
            <person name="Ha T.T.T."/>
            <person name="Dugue R."/>
            <person name="Lampietro C."/>
            <person name="Louis A."/>
            <person name="Herpin A."/>
            <person name="Echchiki A."/>
            <person name="Berthelot C."/>
            <person name="Parey E."/>
            <person name="Roest-Crollius H."/>
            <person name="Braasch I."/>
            <person name="Postlethwait J."/>
            <person name="Bobe J."/>
            <person name="Montfort J."/>
            <person name="Bouchez O."/>
            <person name="Begum T."/>
            <person name="Schartl M."/>
            <person name="Guiguen Y."/>
        </authorList>
    </citation>
    <scope>NUCLEOTIDE SEQUENCE [LARGE SCALE GENOMIC DNA]</scope>
    <source>
        <strain evidence="9 10">Indonesia</strain>
        <tissue evidence="9">Blood</tissue>
    </source>
</reference>
<dbReference type="InterPro" id="IPR013106">
    <property type="entry name" value="Ig_V-set"/>
</dbReference>
<comment type="subcellular location">
    <subcellularLocation>
        <location evidence="1">Membrane</location>
    </subcellularLocation>
</comment>
<evidence type="ECO:0000259" key="8">
    <source>
        <dbReference type="PROSITE" id="PS50835"/>
    </source>
</evidence>
<dbReference type="Proteomes" id="UP000327468">
    <property type="component" value="Chromosome 3"/>
</dbReference>
<dbReference type="EMBL" id="VFJC01000004">
    <property type="protein sequence ID" value="KAB5582095.1"/>
    <property type="molecule type" value="Genomic_DNA"/>
</dbReference>
<keyword evidence="5" id="KW-0325">Glycoprotein</keyword>
<dbReference type="FunFam" id="2.60.40.10:FF:000142">
    <property type="entry name" value="V-set domain-containing T-cell activation inhibitor 1"/>
    <property type="match status" value="1"/>
</dbReference>
<dbReference type="PROSITE" id="PS50835">
    <property type="entry name" value="IG_LIKE"/>
    <property type="match status" value="1"/>
</dbReference>
<comment type="caution">
    <text evidence="9">The sequence shown here is derived from an EMBL/GenBank/DDBJ whole genome shotgun (WGS) entry which is preliminary data.</text>
</comment>
<keyword evidence="4" id="KW-1015">Disulfide bond</keyword>
<dbReference type="Pfam" id="PF07686">
    <property type="entry name" value="V-set"/>
    <property type="match status" value="1"/>
</dbReference>
<evidence type="ECO:0000256" key="6">
    <source>
        <dbReference type="ARBA" id="ARBA00023319"/>
    </source>
</evidence>
<keyword evidence="7" id="KW-1133">Transmembrane helix</keyword>
<keyword evidence="2" id="KW-0732">Signal</keyword>
<keyword evidence="6" id="KW-0393">Immunoglobulin domain</keyword>
<dbReference type="InterPro" id="IPR050504">
    <property type="entry name" value="IgSF_BTN/MOG"/>
</dbReference>
<evidence type="ECO:0000256" key="5">
    <source>
        <dbReference type="ARBA" id="ARBA00023180"/>
    </source>
</evidence>
<name>A0A5N5PQU3_PANHP</name>
<evidence type="ECO:0000313" key="9">
    <source>
        <dbReference type="EMBL" id="KAB5582095.1"/>
    </source>
</evidence>
<organism evidence="9 10">
    <name type="scientific">Pangasianodon hypophthalmus</name>
    <name type="common">Striped catfish</name>
    <name type="synonym">Helicophagus hypophthalmus</name>
    <dbReference type="NCBI Taxonomy" id="310915"/>
    <lineage>
        <taxon>Eukaryota</taxon>
        <taxon>Metazoa</taxon>
        <taxon>Chordata</taxon>
        <taxon>Craniata</taxon>
        <taxon>Vertebrata</taxon>
        <taxon>Euteleostomi</taxon>
        <taxon>Actinopterygii</taxon>
        <taxon>Neopterygii</taxon>
        <taxon>Teleostei</taxon>
        <taxon>Ostariophysi</taxon>
        <taxon>Siluriformes</taxon>
        <taxon>Pangasiidae</taxon>
        <taxon>Pangasianodon</taxon>
    </lineage>
</organism>
<dbReference type="SMART" id="SM00406">
    <property type="entry name" value="IGv"/>
    <property type="match status" value="1"/>
</dbReference>
<dbReference type="InterPro" id="IPR007110">
    <property type="entry name" value="Ig-like_dom"/>
</dbReference>
<dbReference type="SMART" id="SM00409">
    <property type="entry name" value="IG"/>
    <property type="match status" value="1"/>
</dbReference>
<dbReference type="SUPFAM" id="SSF48726">
    <property type="entry name" value="Immunoglobulin"/>
    <property type="match status" value="1"/>
</dbReference>
<dbReference type="GO" id="GO:0050852">
    <property type="term" value="P:T cell receptor signaling pathway"/>
    <property type="evidence" value="ECO:0007669"/>
    <property type="project" value="TreeGrafter"/>
</dbReference>
<dbReference type="AlphaFoldDB" id="A0A5N5PQU3"/>
<evidence type="ECO:0000256" key="7">
    <source>
        <dbReference type="SAM" id="Phobius"/>
    </source>
</evidence>
<keyword evidence="7" id="KW-0812">Transmembrane</keyword>
<feature type="domain" description="Ig-like" evidence="8">
    <location>
        <begin position="49"/>
        <end position="164"/>
    </location>
</feature>
<dbReference type="GO" id="GO:0005102">
    <property type="term" value="F:signaling receptor binding"/>
    <property type="evidence" value="ECO:0007669"/>
    <property type="project" value="TreeGrafter"/>
</dbReference>
<evidence type="ECO:0000313" key="10">
    <source>
        <dbReference type="Proteomes" id="UP000327468"/>
    </source>
</evidence>
<sequence length="295" mass="32896">MTSAVLLSVCLDEFGSAVGTVMHEVRHHSALLHYTFLILIILGSSADSLKVTVPASHLMAARGHAVVLGCEFSPDFGQNPDLSSLVVTWQRQEDNRVVHSFYYGQDQLDTQNSAYKNRTALFVNELRKGNASVKIENVGMKDKGRYLCTVSTSQGTEKAELQLDYGAFYTEPKLTISARSSDILVQYETEGFPEPQVMWKGEHGENLGNNIQTFTQTNEEMDLYYIKSVYTAPNSPLSFTFILENQLLHQYLQRPVSYTGGQNSCFYEAIALAVISFLLVLTAAILAGIYYCKKK</sequence>
<keyword evidence="10" id="KW-1185">Reference proteome</keyword>
<evidence type="ECO:0000256" key="4">
    <source>
        <dbReference type="ARBA" id="ARBA00023157"/>
    </source>
</evidence>
<evidence type="ECO:0000256" key="3">
    <source>
        <dbReference type="ARBA" id="ARBA00023136"/>
    </source>
</evidence>
<dbReference type="InterPro" id="IPR036179">
    <property type="entry name" value="Ig-like_dom_sf"/>
</dbReference>
<gene>
    <name evidence="9" type="ORF">PHYPO_G00183250</name>
</gene>
<proteinExistence type="predicted"/>
<dbReference type="OrthoDB" id="10055806at2759"/>
<keyword evidence="3 7" id="KW-0472">Membrane</keyword>
<dbReference type="GO" id="GO:1903037">
    <property type="term" value="P:regulation of leukocyte cell-cell adhesion"/>
    <property type="evidence" value="ECO:0007669"/>
    <property type="project" value="UniProtKB-ARBA"/>
</dbReference>
<dbReference type="InterPro" id="IPR003599">
    <property type="entry name" value="Ig_sub"/>
</dbReference>
<dbReference type="InterPro" id="IPR013783">
    <property type="entry name" value="Ig-like_fold"/>
</dbReference>
<feature type="transmembrane region" description="Helical" evidence="7">
    <location>
        <begin position="269"/>
        <end position="292"/>
    </location>
</feature>
<dbReference type="GO" id="GO:0001817">
    <property type="term" value="P:regulation of cytokine production"/>
    <property type="evidence" value="ECO:0007669"/>
    <property type="project" value="TreeGrafter"/>
</dbReference>
<dbReference type="PANTHER" id="PTHR24100">
    <property type="entry name" value="BUTYROPHILIN"/>
    <property type="match status" value="1"/>
</dbReference>
<dbReference type="Gene3D" id="2.60.40.10">
    <property type="entry name" value="Immunoglobulins"/>
    <property type="match status" value="2"/>
</dbReference>